<evidence type="ECO:0000256" key="5">
    <source>
        <dbReference type="ARBA" id="ARBA00022737"/>
    </source>
</evidence>
<keyword evidence="9" id="KW-1185">Reference proteome</keyword>
<reference evidence="8 9" key="1">
    <citation type="submission" date="2014-03" db="EMBL/GenBank/DDBJ databases">
        <title>Draft genome of the hookworm Oesophagostomum dentatum.</title>
        <authorList>
            <person name="Mitreva M."/>
        </authorList>
    </citation>
    <scope>NUCLEOTIDE SEQUENCE [LARGE SCALE GENOMIC DNA]</scope>
    <source>
        <strain evidence="8 9">OD-Hann</strain>
    </source>
</reference>
<keyword evidence="3" id="KW-0698">rRNA processing</keyword>
<evidence type="ECO:0000256" key="6">
    <source>
        <dbReference type="ARBA" id="ARBA00023163"/>
    </source>
</evidence>
<dbReference type="SUPFAM" id="SSF69322">
    <property type="entry name" value="Tricorn protease domain 2"/>
    <property type="match status" value="1"/>
</dbReference>
<keyword evidence="7" id="KW-0539">Nucleus</keyword>
<dbReference type="Proteomes" id="UP000053660">
    <property type="component" value="Unassembled WGS sequence"/>
</dbReference>
<dbReference type="AlphaFoldDB" id="A0A0B1T3D5"/>
<sequence length="686" mass="74488">FLFSFAAACVGCDCVLFTVSDGRRIDVLEHGDELISAFFVEKDKIVTVTANGEMVEWALLDGNSVQLSSHKITAFSVRNSIAILICSKAVYLRDIRRFVIVVDRGNHLTVENVLHEKSLVTVARLPADLHPQQIAITSRFIAYCIGKEVFIVPSEEDSDVAPSSYVCKTYIEGLGDRNAENVFVRITALDDTIAAVLAIGRVYIWSHVSQKGLQDSSFTVHWHKVAPSIALTQFGGLLSAGAEAVLCKFSISGAGRPSMLPRLPAAVRDLAVSADASHVAVILEDNSVHVVVTSSMNILSTDPCSPGMLVTNGKPGSLQWISCLGCKTINQTSFSLENVADGDMSFTGIIQTFPDVEQVFFSNSTIVTLEVVINFDEEHKRLRFWERIKGNDMAVRIVDSFIVPKDTVAVTGCKCPTSDSEKLFLSVAKSGKSNIWIPSEEGTRFKLDPTRQIDREYEFHAGSLIHRGMWASAYPEDADEADVIVVWDMNNMSEIDILRADGKVSSVDFDGNNHLISATDKGVKCWRHVAMQFEFLWVVEQPLGVHVSPLGGFAWNGNSVLEFDVQTAALKGKFQLAAPVISLLAVADEDSHVVVVAKTEKGLLSARPKTYEMKKELPSSAAKTPFASLAPVDTSSKSSGAAVVRPAAKAAAIRLFDGPCHALPPVSHLAPLFIAQCLAPPLPENS</sequence>
<evidence type="ECO:0000256" key="2">
    <source>
        <dbReference type="ARBA" id="ARBA00022517"/>
    </source>
</evidence>
<gene>
    <name evidence="8" type="ORF">OESDEN_08387</name>
</gene>
<dbReference type="GO" id="GO:0006364">
    <property type="term" value="P:rRNA processing"/>
    <property type="evidence" value="ECO:0007669"/>
    <property type="project" value="UniProtKB-KW"/>
</dbReference>
<evidence type="ECO:0000256" key="7">
    <source>
        <dbReference type="ARBA" id="ARBA00023242"/>
    </source>
</evidence>
<comment type="subcellular location">
    <subcellularLocation>
        <location evidence="1">Nucleus</location>
        <location evidence="1">Nucleolus</location>
    </subcellularLocation>
</comment>
<keyword evidence="5" id="KW-0677">Repeat</keyword>
<feature type="non-terminal residue" evidence="8">
    <location>
        <position position="1"/>
    </location>
</feature>
<evidence type="ECO:0000256" key="4">
    <source>
        <dbReference type="ARBA" id="ARBA00022574"/>
    </source>
</evidence>
<dbReference type="EMBL" id="KN551846">
    <property type="protein sequence ID" value="KHJ91739.1"/>
    <property type="molecule type" value="Genomic_DNA"/>
</dbReference>
<dbReference type="SUPFAM" id="SSF50978">
    <property type="entry name" value="WD40 repeat-like"/>
    <property type="match status" value="1"/>
</dbReference>
<protein>
    <submittedName>
        <fullName evidence="8">Uncharacterized protein</fullName>
    </submittedName>
</protein>
<keyword evidence="4" id="KW-0853">WD repeat</keyword>
<dbReference type="GO" id="GO:0045943">
    <property type="term" value="P:positive regulation of transcription by RNA polymerase I"/>
    <property type="evidence" value="ECO:0007669"/>
    <property type="project" value="InterPro"/>
</dbReference>
<dbReference type="PANTHER" id="PTHR44215:SF1">
    <property type="entry name" value="WD REPEAT-CONTAINING PROTEIN 75"/>
    <property type="match status" value="1"/>
</dbReference>
<dbReference type="OrthoDB" id="4096at2759"/>
<dbReference type="PANTHER" id="PTHR44215">
    <property type="entry name" value="WD REPEAT-CONTAINING PROTEIN 75"/>
    <property type="match status" value="1"/>
</dbReference>
<evidence type="ECO:0000313" key="9">
    <source>
        <dbReference type="Proteomes" id="UP000053660"/>
    </source>
</evidence>
<accession>A0A0B1T3D5</accession>
<proteinExistence type="predicted"/>
<dbReference type="GO" id="GO:2000234">
    <property type="term" value="P:positive regulation of rRNA processing"/>
    <property type="evidence" value="ECO:0007669"/>
    <property type="project" value="TreeGrafter"/>
</dbReference>
<dbReference type="GO" id="GO:0003723">
    <property type="term" value="F:RNA binding"/>
    <property type="evidence" value="ECO:0007669"/>
    <property type="project" value="InterPro"/>
</dbReference>
<dbReference type="GO" id="GO:0032040">
    <property type="term" value="C:small-subunit processome"/>
    <property type="evidence" value="ECO:0007669"/>
    <property type="project" value="InterPro"/>
</dbReference>
<evidence type="ECO:0000256" key="1">
    <source>
        <dbReference type="ARBA" id="ARBA00004604"/>
    </source>
</evidence>
<dbReference type="InterPro" id="IPR053826">
    <property type="entry name" value="WDR75"/>
</dbReference>
<organism evidence="8 9">
    <name type="scientific">Oesophagostomum dentatum</name>
    <name type="common">Nodular worm</name>
    <dbReference type="NCBI Taxonomy" id="61180"/>
    <lineage>
        <taxon>Eukaryota</taxon>
        <taxon>Metazoa</taxon>
        <taxon>Ecdysozoa</taxon>
        <taxon>Nematoda</taxon>
        <taxon>Chromadorea</taxon>
        <taxon>Rhabditida</taxon>
        <taxon>Rhabditina</taxon>
        <taxon>Rhabditomorpha</taxon>
        <taxon>Strongyloidea</taxon>
        <taxon>Strongylidae</taxon>
        <taxon>Oesophagostomum</taxon>
    </lineage>
</organism>
<keyword evidence="6" id="KW-0804">Transcription</keyword>
<keyword evidence="2" id="KW-0690">Ribosome biogenesis</keyword>
<dbReference type="InterPro" id="IPR036322">
    <property type="entry name" value="WD40_repeat_dom_sf"/>
</dbReference>
<name>A0A0B1T3D5_OESDE</name>
<evidence type="ECO:0000313" key="8">
    <source>
        <dbReference type="EMBL" id="KHJ91739.1"/>
    </source>
</evidence>
<evidence type="ECO:0000256" key="3">
    <source>
        <dbReference type="ARBA" id="ARBA00022552"/>
    </source>
</evidence>